<dbReference type="SUPFAM" id="SSF54637">
    <property type="entry name" value="Thioesterase/thiol ester dehydrase-isomerase"/>
    <property type="match status" value="1"/>
</dbReference>
<keyword evidence="2" id="KW-0378">Hydrolase</keyword>
<reference evidence="3" key="1">
    <citation type="submission" date="2020-10" db="EMBL/GenBank/DDBJ databases">
        <authorList>
            <person name="Castelo-Branco R."/>
            <person name="Eusebio N."/>
            <person name="Adriana R."/>
            <person name="Vieira A."/>
            <person name="Brugerolle De Fraissinette N."/>
            <person name="Rezende De Castro R."/>
            <person name="Schneider M.P."/>
            <person name="Vasconcelos V."/>
            <person name="Leao P.N."/>
        </authorList>
    </citation>
    <scope>NUCLEOTIDE SEQUENCE</scope>
    <source>
        <strain evidence="3">LEGE 11479</strain>
    </source>
</reference>
<dbReference type="InterPro" id="IPR008272">
    <property type="entry name" value="HB-CoA_thioesterase_AS"/>
</dbReference>
<dbReference type="InterPro" id="IPR029069">
    <property type="entry name" value="HotDog_dom_sf"/>
</dbReference>
<comment type="caution">
    <text evidence="3">The sequence shown here is derived from an EMBL/GenBank/DDBJ whole genome shotgun (WGS) entry which is preliminary data.</text>
</comment>
<proteinExistence type="inferred from homology"/>
<dbReference type="PROSITE" id="PS01328">
    <property type="entry name" value="4HBCOA_THIOESTERASE"/>
    <property type="match status" value="1"/>
</dbReference>
<sequence length="151" mass="17430">MTNRWFDYGFRVQPHHTDYSGVVWHGTYIQWMETARVECLRAVEFPFEEFVAAGYDLPVIDLQLRYHQPLTLGAKGLVRTRLEISRGVRLTWFYKIYDTTAASPQLCITGQAVLAPIDLAKRKIARRLPAELQSMFDSLEKYFAANVVAND</sequence>
<dbReference type="InterPro" id="IPR006684">
    <property type="entry name" value="YbgC/YbaW"/>
</dbReference>
<name>A0A928WZN1_LEPEC</name>
<evidence type="ECO:0000313" key="3">
    <source>
        <dbReference type="EMBL" id="MBE9066324.1"/>
    </source>
</evidence>
<evidence type="ECO:0000256" key="2">
    <source>
        <dbReference type="ARBA" id="ARBA00022801"/>
    </source>
</evidence>
<comment type="similarity">
    <text evidence="1">Belongs to the 4-hydroxybenzoyl-CoA thioesterase family.</text>
</comment>
<keyword evidence="4" id="KW-1185">Reference proteome</keyword>
<dbReference type="GO" id="GO:0047617">
    <property type="term" value="F:fatty acyl-CoA hydrolase activity"/>
    <property type="evidence" value="ECO:0007669"/>
    <property type="project" value="TreeGrafter"/>
</dbReference>
<organism evidence="3 4">
    <name type="scientific">Leptolyngbya cf. ectocarpi LEGE 11479</name>
    <dbReference type="NCBI Taxonomy" id="1828722"/>
    <lineage>
        <taxon>Bacteria</taxon>
        <taxon>Bacillati</taxon>
        <taxon>Cyanobacteriota</taxon>
        <taxon>Cyanophyceae</taxon>
        <taxon>Leptolyngbyales</taxon>
        <taxon>Leptolyngbyaceae</taxon>
        <taxon>Leptolyngbya group</taxon>
        <taxon>Leptolyngbya</taxon>
    </lineage>
</organism>
<protein>
    <submittedName>
        <fullName evidence="3">Acyl-CoA thioesterase</fullName>
    </submittedName>
</protein>
<dbReference type="PANTHER" id="PTHR31793">
    <property type="entry name" value="4-HYDROXYBENZOYL-COA THIOESTERASE FAMILY MEMBER"/>
    <property type="match status" value="1"/>
</dbReference>
<evidence type="ECO:0000313" key="4">
    <source>
        <dbReference type="Proteomes" id="UP000615026"/>
    </source>
</evidence>
<evidence type="ECO:0000256" key="1">
    <source>
        <dbReference type="ARBA" id="ARBA00005953"/>
    </source>
</evidence>
<dbReference type="RefSeq" id="WP_193991998.1">
    <property type="nucleotide sequence ID" value="NZ_JADEXP010000037.1"/>
</dbReference>
<dbReference type="CDD" id="cd00586">
    <property type="entry name" value="4HBT"/>
    <property type="match status" value="1"/>
</dbReference>
<dbReference type="AlphaFoldDB" id="A0A928WZN1"/>
<dbReference type="PIRSF" id="PIRSF003230">
    <property type="entry name" value="YbgC"/>
    <property type="match status" value="1"/>
</dbReference>
<dbReference type="Proteomes" id="UP000615026">
    <property type="component" value="Unassembled WGS sequence"/>
</dbReference>
<gene>
    <name evidence="3" type="ORF">IQ260_06630</name>
</gene>
<dbReference type="Gene3D" id="3.10.129.10">
    <property type="entry name" value="Hotdog Thioesterase"/>
    <property type="match status" value="1"/>
</dbReference>
<dbReference type="EMBL" id="JADEXP010000037">
    <property type="protein sequence ID" value="MBE9066324.1"/>
    <property type="molecule type" value="Genomic_DNA"/>
</dbReference>
<dbReference type="InterPro" id="IPR050563">
    <property type="entry name" value="4-hydroxybenzoyl-CoA_TE"/>
</dbReference>
<dbReference type="Pfam" id="PF13279">
    <property type="entry name" value="4HBT_2"/>
    <property type="match status" value="1"/>
</dbReference>
<dbReference type="PANTHER" id="PTHR31793:SF37">
    <property type="entry name" value="ACYL-COA THIOESTER HYDROLASE YBGC"/>
    <property type="match status" value="1"/>
</dbReference>
<accession>A0A928WZN1</accession>